<dbReference type="SUPFAM" id="SSF103473">
    <property type="entry name" value="MFS general substrate transporter"/>
    <property type="match status" value="2"/>
</dbReference>
<dbReference type="PROSITE" id="PS00216">
    <property type="entry name" value="SUGAR_TRANSPORT_1"/>
    <property type="match status" value="1"/>
</dbReference>
<dbReference type="CDD" id="cd17321">
    <property type="entry name" value="MFS_MMR_MDR_like"/>
    <property type="match status" value="1"/>
</dbReference>
<dbReference type="GO" id="GO:0005886">
    <property type="term" value="C:plasma membrane"/>
    <property type="evidence" value="ECO:0007669"/>
    <property type="project" value="UniProtKB-SubCell"/>
</dbReference>
<evidence type="ECO:0000256" key="8">
    <source>
        <dbReference type="ARBA" id="ARBA00023136"/>
    </source>
</evidence>
<feature type="transmembrane region" description="Helical" evidence="9">
    <location>
        <begin position="57"/>
        <end position="77"/>
    </location>
</feature>
<dbReference type="InterPro" id="IPR005829">
    <property type="entry name" value="Sugar_transporter_CS"/>
</dbReference>
<dbReference type="NCBIfam" id="TIGR00711">
    <property type="entry name" value="efflux_EmrB"/>
    <property type="match status" value="1"/>
</dbReference>
<evidence type="ECO:0000256" key="6">
    <source>
        <dbReference type="ARBA" id="ARBA00022692"/>
    </source>
</evidence>
<reference evidence="11 12" key="1">
    <citation type="journal article" date="2019" name="ACS Chem. Biol.">
        <title>Identification and Mobilization of a Cryptic Antibiotic Biosynthesis Gene Locus from a Human-Pathogenic Nocardia Isolate.</title>
        <authorList>
            <person name="Herisse M."/>
            <person name="Ishida K."/>
            <person name="Porter J.L."/>
            <person name="Howden B."/>
            <person name="Hertweck C."/>
            <person name="Stinear T.P."/>
            <person name="Pidot S.J."/>
        </authorList>
    </citation>
    <scope>NUCLEOTIDE SEQUENCE [LARGE SCALE GENOMIC DNA]</scope>
    <source>
        <strain evidence="11 12">AUSMDU00012717</strain>
    </source>
</reference>
<feature type="transmembrane region" description="Helical" evidence="9">
    <location>
        <begin position="115"/>
        <end position="136"/>
    </location>
</feature>
<comment type="subcellular location">
    <subcellularLocation>
        <location evidence="1">Cell membrane</location>
        <topology evidence="1">Multi-pass membrane protein</topology>
    </subcellularLocation>
</comment>
<dbReference type="InterPro" id="IPR036259">
    <property type="entry name" value="MFS_trans_sf"/>
</dbReference>
<dbReference type="PANTHER" id="PTHR42718">
    <property type="entry name" value="MAJOR FACILITATOR SUPERFAMILY MULTIDRUG TRANSPORTER MFSC"/>
    <property type="match status" value="1"/>
</dbReference>
<protein>
    <submittedName>
        <fullName evidence="11">DHA2 family efflux MFS transporter permease subunit</fullName>
    </submittedName>
</protein>
<evidence type="ECO:0000256" key="2">
    <source>
        <dbReference type="ARBA" id="ARBA00007520"/>
    </source>
</evidence>
<accession>A0A6G9YIE8</accession>
<organism evidence="11 12">
    <name type="scientific">Nocardia arthritidis</name>
    <dbReference type="NCBI Taxonomy" id="228602"/>
    <lineage>
        <taxon>Bacteria</taxon>
        <taxon>Bacillati</taxon>
        <taxon>Actinomycetota</taxon>
        <taxon>Actinomycetes</taxon>
        <taxon>Mycobacteriales</taxon>
        <taxon>Nocardiaceae</taxon>
        <taxon>Nocardia</taxon>
    </lineage>
</organism>
<proteinExistence type="inferred from homology"/>
<sequence>MTFTAPNASGEPTVGRRAAVLAICCTAVVMANLDTTAVNVALPAIRRDLGASVAGAQWVAAGYTLVLACLLTFSGALADRIGRRTVFQLGTVIFAVGSLACGLAPSLGWLITFRIAQAVGGSMLNPVAMAIITAVFTEPRARVRAIGVWGASIGVSMAAGPVVGGLLVDAVGWGAVFLINVPIAAVAVVATSFLVPQSKSELPRVLDPIGQLLLTGTLGLLVFAIIEGPHRGWRSAVTVGCLLGAAACLTVLLRYEPRHRDPLIDPRAFRSVLFSGAFVIAALAYAALGGFLFLNTFYLQEIRGDTALRAGLSLLPMAAAMFVFGPLSGRLVAERGARIALTAGASAATGAAVLLGFTFDTSVRAALLAGYAVFGAGIGLINTPITATAVAGLPIEQAGVAASLATTSRQLGQTIGVAVIGSIIGGHPDALRSAADFHAPAAASWHTIAVLTVAALIVTRIATGPAARRTLSLPVGPRGPRPNVPPPVSRPMHFAPALAVRVTDPGVRSDVGVLVAAR</sequence>
<evidence type="ECO:0000259" key="10">
    <source>
        <dbReference type="PROSITE" id="PS50850"/>
    </source>
</evidence>
<dbReference type="Proteomes" id="UP000503540">
    <property type="component" value="Chromosome"/>
</dbReference>
<feature type="transmembrane region" description="Helical" evidence="9">
    <location>
        <begin position="173"/>
        <end position="196"/>
    </location>
</feature>
<dbReference type="KEGG" id="nah:F5544_25875"/>
<keyword evidence="6 9" id="KW-0812">Transmembrane</keyword>
<evidence type="ECO:0000313" key="11">
    <source>
        <dbReference type="EMBL" id="QIS13029.1"/>
    </source>
</evidence>
<evidence type="ECO:0000256" key="7">
    <source>
        <dbReference type="ARBA" id="ARBA00022989"/>
    </source>
</evidence>
<feature type="transmembrane region" description="Helical" evidence="9">
    <location>
        <begin position="89"/>
        <end position="109"/>
    </location>
</feature>
<feature type="transmembrane region" description="Helical" evidence="9">
    <location>
        <begin position="232"/>
        <end position="252"/>
    </location>
</feature>
<evidence type="ECO:0000256" key="1">
    <source>
        <dbReference type="ARBA" id="ARBA00004651"/>
    </source>
</evidence>
<keyword evidence="7 9" id="KW-1133">Transmembrane helix</keyword>
<dbReference type="InterPro" id="IPR020846">
    <property type="entry name" value="MFS_dom"/>
</dbReference>
<keyword evidence="5" id="KW-1003">Cell membrane</keyword>
<dbReference type="Gene3D" id="1.20.1250.20">
    <property type="entry name" value="MFS general substrate transporter like domains"/>
    <property type="match status" value="1"/>
</dbReference>
<feature type="domain" description="Major facilitator superfamily (MFS) profile" evidence="10">
    <location>
        <begin position="20"/>
        <end position="467"/>
    </location>
</feature>
<dbReference type="Pfam" id="PF07690">
    <property type="entry name" value="MFS_1"/>
    <property type="match status" value="1"/>
</dbReference>
<evidence type="ECO:0000256" key="9">
    <source>
        <dbReference type="SAM" id="Phobius"/>
    </source>
</evidence>
<keyword evidence="12" id="KW-1185">Reference proteome</keyword>
<evidence type="ECO:0000313" key="12">
    <source>
        <dbReference type="Proteomes" id="UP000503540"/>
    </source>
</evidence>
<feature type="transmembrane region" description="Helical" evidence="9">
    <location>
        <begin position="365"/>
        <end position="385"/>
    </location>
</feature>
<dbReference type="InterPro" id="IPR001958">
    <property type="entry name" value="Tet-R_TetA/multi-R_MdtG-like"/>
</dbReference>
<comment type="similarity">
    <text evidence="2">Belongs to the major facilitator superfamily. TCR/Tet family.</text>
</comment>
<dbReference type="PROSITE" id="PS50850">
    <property type="entry name" value="MFS"/>
    <property type="match status" value="1"/>
</dbReference>
<keyword evidence="4" id="KW-0813">Transport</keyword>
<dbReference type="PRINTS" id="PR01035">
    <property type="entry name" value="TCRTETA"/>
</dbReference>
<dbReference type="InterPro" id="IPR004638">
    <property type="entry name" value="EmrB-like"/>
</dbReference>
<evidence type="ECO:0000256" key="5">
    <source>
        <dbReference type="ARBA" id="ARBA00022475"/>
    </source>
</evidence>
<dbReference type="PANTHER" id="PTHR42718:SF9">
    <property type="entry name" value="MAJOR FACILITATOR SUPERFAMILY MULTIDRUG TRANSPORTER MFSC"/>
    <property type="match status" value="1"/>
</dbReference>
<feature type="transmembrane region" description="Helical" evidence="9">
    <location>
        <begin position="148"/>
        <end position="167"/>
    </location>
</feature>
<dbReference type="EMBL" id="CP046172">
    <property type="protein sequence ID" value="QIS13029.1"/>
    <property type="molecule type" value="Genomic_DNA"/>
</dbReference>
<feature type="transmembrane region" description="Helical" evidence="9">
    <location>
        <begin position="339"/>
        <end position="359"/>
    </location>
</feature>
<keyword evidence="8 9" id="KW-0472">Membrane</keyword>
<feature type="transmembrane region" description="Helical" evidence="9">
    <location>
        <begin position="208"/>
        <end position="226"/>
    </location>
</feature>
<gene>
    <name evidence="11" type="ORF">F5544_25875</name>
</gene>
<name>A0A6G9YIE8_9NOCA</name>
<dbReference type="GO" id="GO:0022857">
    <property type="term" value="F:transmembrane transporter activity"/>
    <property type="evidence" value="ECO:0007669"/>
    <property type="project" value="InterPro"/>
</dbReference>
<evidence type="ECO:0000256" key="4">
    <source>
        <dbReference type="ARBA" id="ARBA00022448"/>
    </source>
</evidence>
<dbReference type="InterPro" id="IPR011701">
    <property type="entry name" value="MFS"/>
</dbReference>
<comment type="similarity">
    <text evidence="3">Belongs to the major facilitator superfamily. EmrB family.</text>
</comment>
<dbReference type="Gene3D" id="1.20.1720.10">
    <property type="entry name" value="Multidrug resistance protein D"/>
    <property type="match status" value="1"/>
</dbReference>
<dbReference type="RefSeq" id="WP_167475625.1">
    <property type="nucleotide sequence ID" value="NZ_CP046172.1"/>
</dbReference>
<evidence type="ECO:0000256" key="3">
    <source>
        <dbReference type="ARBA" id="ARBA00008537"/>
    </source>
</evidence>
<dbReference type="AlphaFoldDB" id="A0A6G9YIE8"/>
<feature type="transmembrane region" description="Helical" evidence="9">
    <location>
        <begin position="20"/>
        <end position="45"/>
    </location>
</feature>
<feature type="transmembrane region" description="Helical" evidence="9">
    <location>
        <begin position="306"/>
        <end position="327"/>
    </location>
</feature>
<feature type="transmembrane region" description="Helical" evidence="9">
    <location>
        <begin position="272"/>
        <end position="294"/>
    </location>
</feature>